<keyword evidence="3" id="KW-1185">Reference proteome</keyword>
<proteinExistence type="predicted"/>
<dbReference type="RefSeq" id="XP_003109046.1">
    <property type="nucleotide sequence ID" value="XM_003108998.1"/>
</dbReference>
<dbReference type="STRING" id="31234.E3M474"/>
<gene>
    <name evidence="1" type="ORF">CRE_11704</name>
    <name evidence="2" type="ORF">GCK72_005884</name>
</gene>
<dbReference type="GeneID" id="9800072"/>
<dbReference type="AlphaFoldDB" id="E3M474"/>
<dbReference type="HOGENOM" id="CLU_804719_0_0_1"/>
<dbReference type="InParanoid" id="E3M474"/>
<dbReference type="Proteomes" id="UP000483820">
    <property type="component" value="Chromosome II"/>
</dbReference>
<sequence>MTECSDDDIFADFDDRMDTAPIQLGDSDDSFDEGFQKNPSAIDEKSVIEEYRKLKEESKRIDEVAVQIKSLIMICREMEECYTKRIDQSLTSFGEIRYLHDGSILLLVTIHNITSQPMIDWTLSVHPSSVFPRSFQSASFCQSIPLGTLVPGVRKSFQCHLNCEEPPFLLNLSLIREFQLDDIRKVFKIELDPISVTFWNQAQLIQRKSSELNTSFSSSIRLPNSLVNLLSGSPDIIVSIAQVFKAIFKVSNIQNDTIILCIPSNATDNFFVKVTCAKDGTAHHLVTIGTESSRSHTLLTQHLRLHLIVEMSKLKSRPAKGILMLTKMDAVSVEELFKSMLGAFH</sequence>
<evidence type="ECO:0000313" key="1">
    <source>
        <dbReference type="EMBL" id="EFO91555.1"/>
    </source>
</evidence>
<reference evidence="2 4" key="2">
    <citation type="submission" date="2019-12" db="EMBL/GenBank/DDBJ databases">
        <title>Chromosome-level assembly of the Caenorhabditis remanei genome.</title>
        <authorList>
            <person name="Teterina A.A."/>
            <person name="Willis J.H."/>
            <person name="Phillips P.C."/>
        </authorList>
    </citation>
    <scope>NUCLEOTIDE SEQUENCE [LARGE SCALE GENOMIC DNA]</scope>
    <source>
        <strain evidence="2 4">PX506</strain>
        <tissue evidence="2">Whole organism</tissue>
    </source>
</reference>
<dbReference type="KEGG" id="crq:GCK72_005884"/>
<dbReference type="CTD" id="9800072"/>
<dbReference type="OrthoDB" id="5847129at2759"/>
<protein>
    <submittedName>
        <fullName evidence="1">Uncharacterized protein</fullName>
    </submittedName>
</protein>
<name>E3M474_CAERE</name>
<dbReference type="eggNOG" id="KOG4039">
    <property type="taxonomic scope" value="Eukaryota"/>
</dbReference>
<accession>E3M474</accession>
<reference evidence="1" key="1">
    <citation type="submission" date="2007-07" db="EMBL/GenBank/DDBJ databases">
        <title>PCAP assembly of the Caenorhabditis remanei genome.</title>
        <authorList>
            <consortium name="The Caenorhabditis remanei Sequencing Consortium"/>
            <person name="Wilson R.K."/>
        </authorList>
    </citation>
    <scope>NUCLEOTIDE SEQUENCE [LARGE SCALE GENOMIC DNA]</scope>
    <source>
        <strain evidence="1">PB4641</strain>
    </source>
</reference>
<dbReference type="EMBL" id="WUAV01000002">
    <property type="protein sequence ID" value="KAF1765931.1"/>
    <property type="molecule type" value="Genomic_DNA"/>
</dbReference>
<dbReference type="FunCoup" id="E3M474">
    <property type="interactions" value="73"/>
</dbReference>
<evidence type="ECO:0000313" key="2">
    <source>
        <dbReference type="EMBL" id="KAF1765931.1"/>
    </source>
</evidence>
<organism evidence="3">
    <name type="scientific">Caenorhabditis remanei</name>
    <name type="common">Caenorhabditis vulgaris</name>
    <dbReference type="NCBI Taxonomy" id="31234"/>
    <lineage>
        <taxon>Eukaryota</taxon>
        <taxon>Metazoa</taxon>
        <taxon>Ecdysozoa</taxon>
        <taxon>Nematoda</taxon>
        <taxon>Chromadorea</taxon>
        <taxon>Rhabditida</taxon>
        <taxon>Rhabditina</taxon>
        <taxon>Rhabditomorpha</taxon>
        <taxon>Rhabditoidea</taxon>
        <taxon>Rhabditidae</taxon>
        <taxon>Peloderinae</taxon>
        <taxon>Caenorhabditis</taxon>
    </lineage>
</organism>
<dbReference type="OMA" id="MEECYTK"/>
<evidence type="ECO:0000313" key="3">
    <source>
        <dbReference type="Proteomes" id="UP000008281"/>
    </source>
</evidence>
<dbReference type="EMBL" id="DS268424">
    <property type="protein sequence ID" value="EFO91555.1"/>
    <property type="molecule type" value="Genomic_DNA"/>
</dbReference>
<evidence type="ECO:0000313" key="4">
    <source>
        <dbReference type="Proteomes" id="UP000483820"/>
    </source>
</evidence>
<dbReference type="Proteomes" id="UP000008281">
    <property type="component" value="Unassembled WGS sequence"/>
</dbReference>